<evidence type="ECO:0000256" key="1">
    <source>
        <dbReference type="ARBA" id="ARBA00022485"/>
    </source>
</evidence>
<feature type="binding site" evidence="5">
    <location>
        <position position="247"/>
    </location>
    <ligand>
        <name>(2E)-4-hydroxy-3-methylbut-2-enyl diphosphate</name>
        <dbReference type="ChEBI" id="CHEBI:128753"/>
    </ligand>
</feature>
<keyword evidence="5" id="KW-0414">Isoprene biosynthesis</keyword>
<comment type="catalytic activity">
    <reaction evidence="5">
        <text>isopentenyl diphosphate + 2 oxidized [2Fe-2S]-[ferredoxin] + H2O = (2E)-4-hydroxy-3-methylbut-2-enyl diphosphate + 2 reduced [2Fe-2S]-[ferredoxin] + 2 H(+)</text>
        <dbReference type="Rhea" id="RHEA:24488"/>
        <dbReference type="Rhea" id="RHEA-COMP:10000"/>
        <dbReference type="Rhea" id="RHEA-COMP:10001"/>
        <dbReference type="ChEBI" id="CHEBI:15377"/>
        <dbReference type="ChEBI" id="CHEBI:15378"/>
        <dbReference type="ChEBI" id="CHEBI:33737"/>
        <dbReference type="ChEBI" id="CHEBI:33738"/>
        <dbReference type="ChEBI" id="CHEBI:128753"/>
        <dbReference type="ChEBI" id="CHEBI:128769"/>
        <dbReference type="EC" id="1.17.7.4"/>
    </reaction>
</comment>
<dbReference type="EMBL" id="SPDV01000001">
    <property type="protein sequence ID" value="TFI60331.1"/>
    <property type="molecule type" value="Genomic_DNA"/>
</dbReference>
<comment type="function">
    <text evidence="5">Catalyzes the conversion of 1-hydroxy-2-methyl-2-(E)-butenyl 4-diphosphate (HMBPP) into a mixture of isopentenyl diphosphate (IPP) and dimethylallyl diphosphate (DMAPP). Acts in the terminal step of the DOXP/MEP pathway for isoprenoid precursor biosynthesis.</text>
</comment>
<feature type="binding site" evidence="5">
    <location>
        <position position="292"/>
    </location>
    <ligand>
        <name>isopentenyl diphosphate</name>
        <dbReference type="ChEBI" id="CHEBI:128769"/>
    </ligand>
</feature>
<dbReference type="GO" id="GO:0051745">
    <property type="term" value="F:4-hydroxy-3-methylbut-2-enyl diphosphate reductase activity"/>
    <property type="evidence" value="ECO:0007669"/>
    <property type="project" value="UniProtKB-UniRule"/>
</dbReference>
<evidence type="ECO:0000256" key="3">
    <source>
        <dbReference type="ARBA" id="ARBA00023004"/>
    </source>
</evidence>
<feature type="binding site" evidence="5">
    <location>
        <position position="120"/>
    </location>
    <ligand>
        <name>[4Fe-4S] cluster</name>
        <dbReference type="ChEBI" id="CHEBI:49883"/>
    </ligand>
</feature>
<feature type="binding site" evidence="5">
    <location>
        <position position="98"/>
    </location>
    <ligand>
        <name>dimethylallyl diphosphate</name>
        <dbReference type="ChEBI" id="CHEBI:57623"/>
    </ligand>
</feature>
<evidence type="ECO:0000313" key="7">
    <source>
        <dbReference type="Proteomes" id="UP000298213"/>
    </source>
</evidence>
<keyword evidence="1 5" id="KW-0004">4Fe-4S</keyword>
<keyword evidence="4 5" id="KW-0411">Iron-sulfur</keyword>
<dbReference type="AlphaFoldDB" id="A0A4Y8ZWB1"/>
<organism evidence="6 7">
    <name type="scientific">Sphingomonas parva</name>
    <dbReference type="NCBI Taxonomy" id="2555898"/>
    <lineage>
        <taxon>Bacteria</taxon>
        <taxon>Pseudomonadati</taxon>
        <taxon>Pseudomonadota</taxon>
        <taxon>Alphaproteobacteria</taxon>
        <taxon>Sphingomonadales</taxon>
        <taxon>Sphingomonadaceae</taxon>
        <taxon>Sphingomonas</taxon>
    </lineage>
</organism>
<feature type="binding site" evidence="5">
    <location>
        <position position="148"/>
    </location>
    <ligand>
        <name>dimethylallyl diphosphate</name>
        <dbReference type="ChEBI" id="CHEBI:57623"/>
    </ligand>
</feature>
<comment type="pathway">
    <text evidence="5">Isoprenoid biosynthesis; isopentenyl diphosphate biosynthesis via DXP pathway; isopentenyl diphosphate from 1-deoxy-D-xylulose 5-phosphate: step 6/6.</text>
</comment>
<comment type="catalytic activity">
    <reaction evidence="5">
        <text>dimethylallyl diphosphate + 2 oxidized [2Fe-2S]-[ferredoxin] + H2O = (2E)-4-hydroxy-3-methylbut-2-enyl diphosphate + 2 reduced [2Fe-2S]-[ferredoxin] + 2 H(+)</text>
        <dbReference type="Rhea" id="RHEA:24825"/>
        <dbReference type="Rhea" id="RHEA-COMP:10000"/>
        <dbReference type="Rhea" id="RHEA-COMP:10001"/>
        <dbReference type="ChEBI" id="CHEBI:15377"/>
        <dbReference type="ChEBI" id="CHEBI:15378"/>
        <dbReference type="ChEBI" id="CHEBI:33737"/>
        <dbReference type="ChEBI" id="CHEBI:33738"/>
        <dbReference type="ChEBI" id="CHEBI:57623"/>
        <dbReference type="ChEBI" id="CHEBI:128753"/>
        <dbReference type="EC" id="1.17.7.4"/>
    </reaction>
</comment>
<dbReference type="Gene3D" id="3.40.50.11270">
    <property type="match status" value="1"/>
</dbReference>
<dbReference type="GO" id="GO:0019288">
    <property type="term" value="P:isopentenyl diphosphate biosynthetic process, methylerythritol 4-phosphate pathway"/>
    <property type="evidence" value="ECO:0007669"/>
    <property type="project" value="UniProtKB-UniRule"/>
</dbReference>
<dbReference type="Pfam" id="PF02401">
    <property type="entry name" value="LYTB"/>
    <property type="match status" value="1"/>
</dbReference>
<dbReference type="CDD" id="cd13944">
    <property type="entry name" value="lytB_ispH"/>
    <property type="match status" value="1"/>
</dbReference>
<dbReference type="PANTHER" id="PTHR30426:SF0">
    <property type="entry name" value="4-HYDROXY-3-METHYLBUT-2-ENYL DIPHOSPHATE REDUCTASE"/>
    <property type="match status" value="1"/>
</dbReference>
<name>A0A4Y8ZWB1_9SPHN</name>
<feature type="binding site" evidence="5">
    <location>
        <position position="148"/>
    </location>
    <ligand>
        <name>(2E)-4-hydroxy-3-methylbut-2-enyl diphosphate</name>
        <dbReference type="ChEBI" id="CHEBI:128753"/>
    </ligand>
</feature>
<dbReference type="EC" id="1.17.7.4" evidence="5"/>
<evidence type="ECO:0000256" key="2">
    <source>
        <dbReference type="ARBA" id="ARBA00022723"/>
    </source>
</evidence>
<dbReference type="OrthoDB" id="9804077at2"/>
<feature type="binding site" evidence="5">
    <location>
        <position position="65"/>
    </location>
    <ligand>
        <name>dimethylallyl diphosphate</name>
        <dbReference type="ChEBI" id="CHEBI:57623"/>
    </ligand>
</feature>
<dbReference type="HAMAP" id="MF_00191">
    <property type="entry name" value="IspH"/>
    <property type="match status" value="1"/>
</dbReference>
<feature type="binding site" evidence="5">
    <location>
        <position position="189"/>
    </location>
    <ligand>
        <name>(2E)-4-hydroxy-3-methylbut-2-enyl diphosphate</name>
        <dbReference type="ChEBI" id="CHEBI:128753"/>
    </ligand>
</feature>
<dbReference type="NCBIfam" id="TIGR00216">
    <property type="entry name" value="ispH_lytB"/>
    <property type="match status" value="1"/>
</dbReference>
<keyword evidence="3 5" id="KW-0408">Iron</keyword>
<dbReference type="GO" id="GO:0050992">
    <property type="term" value="P:dimethylallyl diphosphate biosynthetic process"/>
    <property type="evidence" value="ECO:0007669"/>
    <property type="project" value="UniProtKB-UniRule"/>
</dbReference>
<feature type="binding site" evidence="5">
    <location>
        <position position="249"/>
    </location>
    <ligand>
        <name>(2E)-4-hydroxy-3-methylbut-2-enyl diphosphate</name>
        <dbReference type="ChEBI" id="CHEBI:128753"/>
    </ligand>
</feature>
<feature type="binding site" evidence="5">
    <location>
        <position position="247"/>
    </location>
    <ligand>
        <name>isopentenyl diphosphate</name>
        <dbReference type="ChEBI" id="CHEBI:128769"/>
    </ligand>
</feature>
<dbReference type="PANTHER" id="PTHR30426">
    <property type="entry name" value="4-HYDROXY-3-METHYLBUT-2-ENYL DIPHOSPHATE REDUCTASE"/>
    <property type="match status" value="1"/>
</dbReference>
<gene>
    <name evidence="5 6" type="primary">ispH</name>
    <name evidence="6" type="ORF">E2493_01085</name>
</gene>
<comment type="pathway">
    <text evidence="5">Isoprenoid biosynthesis; dimethylallyl diphosphate biosynthesis; dimethylallyl diphosphate from (2E)-4-hydroxy-3-methylbutenyl diphosphate: step 1/1.</text>
</comment>
<accession>A0A4Y8ZWB1</accession>
<feature type="binding site" evidence="5">
    <location>
        <position position="148"/>
    </location>
    <ligand>
        <name>isopentenyl diphosphate</name>
        <dbReference type="ChEBI" id="CHEBI:128769"/>
    </ligand>
</feature>
<feature type="binding site" evidence="5">
    <location>
        <position position="248"/>
    </location>
    <ligand>
        <name>(2E)-4-hydroxy-3-methylbut-2-enyl diphosphate</name>
        <dbReference type="ChEBI" id="CHEBI:128753"/>
    </ligand>
</feature>
<feature type="binding site" evidence="5">
    <location>
        <position position="219"/>
    </location>
    <ligand>
        <name>[4Fe-4S] cluster</name>
        <dbReference type="ChEBI" id="CHEBI:49883"/>
    </ligand>
</feature>
<comment type="cofactor">
    <cofactor evidence="5">
        <name>[4Fe-4S] cluster</name>
        <dbReference type="ChEBI" id="CHEBI:49883"/>
    </cofactor>
    <text evidence="5">Binds 1 [4Fe-4S] cluster per subunit.</text>
</comment>
<keyword evidence="7" id="KW-1185">Reference proteome</keyword>
<evidence type="ECO:0000256" key="5">
    <source>
        <dbReference type="HAMAP-Rule" id="MF_00191"/>
    </source>
</evidence>
<sequence length="332" mass="34798">MLEPPASADYGRPQTGPDTDVRPALRVLLAAPRGFCAGVRRAIDAVRDALALHGAPVFVRRAIVHNLAVVRALEAEGARFVEEIDEVPEGGVVILSAHGVAPAVRTEARARGLIVYDAVCPLVAKIHREVERHHASGRRVLLIGHEGHPEIVGTLGHLPEGAAVLVRSAEDVASLALDDEDEIAYAIQSTFSVEEAAAVVTALEARFERLAGPQGSDICYATTNRQAAVREIAGLADAVIVAGEDFSSNARRLAEVASHAGCPSVQLVAEAAAIDWTALRAGSTIGLTAAASTPESSVAGILDALRSRYDVEIAQVATTTETTSFRRVAVPC</sequence>
<keyword evidence="5 6" id="KW-0560">Oxidoreductase</keyword>
<feature type="binding site" evidence="5">
    <location>
        <position position="292"/>
    </location>
    <ligand>
        <name>(2E)-4-hydroxy-3-methylbut-2-enyl diphosphate</name>
        <dbReference type="ChEBI" id="CHEBI:128753"/>
    </ligand>
</feature>
<dbReference type="Proteomes" id="UP000298213">
    <property type="component" value="Unassembled WGS sequence"/>
</dbReference>
<dbReference type="UniPathway" id="UPA00059">
    <property type="reaction ID" value="UER00105"/>
</dbReference>
<feature type="binding site" evidence="5">
    <location>
        <position position="36"/>
    </location>
    <ligand>
        <name>[4Fe-4S] cluster</name>
        <dbReference type="ChEBI" id="CHEBI:49883"/>
    </ligand>
</feature>
<comment type="caution">
    <text evidence="6">The sequence shown here is derived from an EMBL/GenBank/DDBJ whole genome shotgun (WGS) entry which is preliminary data.</text>
</comment>
<comment type="similarity">
    <text evidence="5">Belongs to the IspH family.</text>
</comment>
<dbReference type="InterPro" id="IPR003451">
    <property type="entry name" value="LytB/IspH"/>
</dbReference>
<feature type="binding site" evidence="5">
    <location>
        <position position="292"/>
    </location>
    <ligand>
        <name>dimethylallyl diphosphate</name>
        <dbReference type="ChEBI" id="CHEBI:57623"/>
    </ligand>
</feature>
<dbReference type="GO" id="GO:0016114">
    <property type="term" value="P:terpenoid biosynthetic process"/>
    <property type="evidence" value="ECO:0007669"/>
    <property type="project" value="UniProtKB-UniRule"/>
</dbReference>
<feature type="binding site" evidence="5">
    <location>
        <position position="247"/>
    </location>
    <ligand>
        <name>dimethylallyl diphosphate</name>
        <dbReference type="ChEBI" id="CHEBI:57623"/>
    </ligand>
</feature>
<dbReference type="RefSeq" id="WP_135082826.1">
    <property type="nucleotide sequence ID" value="NZ_SPDV01000001.1"/>
</dbReference>
<dbReference type="GO" id="GO:0046872">
    <property type="term" value="F:metal ion binding"/>
    <property type="evidence" value="ECO:0007669"/>
    <property type="project" value="UniProtKB-KW"/>
</dbReference>
<feature type="binding site" evidence="5">
    <location>
        <position position="65"/>
    </location>
    <ligand>
        <name>(2E)-4-hydroxy-3-methylbut-2-enyl diphosphate</name>
        <dbReference type="ChEBI" id="CHEBI:128753"/>
    </ligand>
</feature>
<feature type="binding site" evidence="5">
    <location>
        <position position="98"/>
    </location>
    <ligand>
        <name>isopentenyl diphosphate</name>
        <dbReference type="ChEBI" id="CHEBI:128769"/>
    </ligand>
</feature>
<feature type="binding site" evidence="5">
    <location>
        <position position="249"/>
    </location>
    <ligand>
        <name>isopentenyl diphosphate</name>
        <dbReference type="ChEBI" id="CHEBI:128769"/>
    </ligand>
</feature>
<evidence type="ECO:0000256" key="4">
    <source>
        <dbReference type="ARBA" id="ARBA00023014"/>
    </source>
</evidence>
<dbReference type="GO" id="GO:0051539">
    <property type="term" value="F:4 iron, 4 sulfur cluster binding"/>
    <property type="evidence" value="ECO:0007669"/>
    <property type="project" value="UniProtKB-UniRule"/>
</dbReference>
<keyword evidence="2 5" id="KW-0479">Metal-binding</keyword>
<reference evidence="6 7" key="1">
    <citation type="submission" date="2019-03" db="EMBL/GenBank/DDBJ databases">
        <title>Genome sequence of Sphingomonas sp. 17J27-24.</title>
        <authorList>
            <person name="Kim M."/>
            <person name="Maeng S."/>
            <person name="Sathiyaraj S."/>
        </authorList>
    </citation>
    <scope>NUCLEOTIDE SEQUENCE [LARGE SCALE GENOMIC DNA]</scope>
    <source>
        <strain evidence="6 7">17J27-24</strain>
    </source>
</reference>
<feature type="binding site" evidence="5">
    <location>
        <position position="65"/>
    </location>
    <ligand>
        <name>isopentenyl diphosphate</name>
        <dbReference type="ChEBI" id="CHEBI:128769"/>
    </ligand>
</feature>
<dbReference type="Gene3D" id="3.40.1010.20">
    <property type="entry name" value="4-hydroxy-3-methylbut-2-enyl diphosphate reductase, catalytic domain"/>
    <property type="match status" value="2"/>
</dbReference>
<feature type="active site" description="Proton donor" evidence="5">
    <location>
        <position position="150"/>
    </location>
</feature>
<feature type="binding site" evidence="5">
    <location>
        <position position="249"/>
    </location>
    <ligand>
        <name>dimethylallyl diphosphate</name>
        <dbReference type="ChEBI" id="CHEBI:57623"/>
    </ligand>
</feature>
<evidence type="ECO:0000313" key="6">
    <source>
        <dbReference type="EMBL" id="TFI60331.1"/>
    </source>
</evidence>
<feature type="binding site" evidence="5">
    <location>
        <position position="248"/>
    </location>
    <ligand>
        <name>dimethylallyl diphosphate</name>
        <dbReference type="ChEBI" id="CHEBI:57623"/>
    </ligand>
</feature>
<feature type="binding site" evidence="5">
    <location>
        <position position="248"/>
    </location>
    <ligand>
        <name>isopentenyl diphosphate</name>
        <dbReference type="ChEBI" id="CHEBI:128769"/>
    </ligand>
</feature>
<proteinExistence type="inferred from homology"/>
<protein>
    <recommendedName>
        <fullName evidence="5">4-hydroxy-3-methylbut-2-enyl diphosphate reductase</fullName>
        <shortName evidence="5">HMBPP reductase</shortName>
        <ecNumber evidence="5">1.17.7.4</ecNumber>
    </recommendedName>
</protein>
<feature type="binding site" evidence="5">
    <location>
        <position position="98"/>
    </location>
    <ligand>
        <name>(2E)-4-hydroxy-3-methylbut-2-enyl diphosphate</name>
        <dbReference type="ChEBI" id="CHEBI:128753"/>
    </ligand>
</feature>
<dbReference type="UniPathway" id="UPA00056">
    <property type="reaction ID" value="UER00097"/>
</dbReference>